<feature type="domain" description="Replication-associated protein ORF2/G2P" evidence="1">
    <location>
        <begin position="100"/>
        <end position="205"/>
    </location>
</feature>
<dbReference type="EMBL" id="AMFJ01036113">
    <property type="protein sequence ID" value="EKD25197.1"/>
    <property type="molecule type" value="Genomic_DNA"/>
</dbReference>
<accession>K1XJ24</accession>
<protein>
    <submittedName>
        <fullName evidence="2">Rep protein</fullName>
    </submittedName>
</protein>
<sequence length="303" mass="36123">MGIINFKNQLYYVTKKQLKIIGPIVELREFGKEFFIGDRPKVHKEKLFGDDEQNKKEENEYTPEEIQEMRYRRAKRSVFDYVNCNSFAWPDETGHVDPPIFITFTFREDIQDIKKANHEFTKFMQRFNFFVTGKKKSYLKYLVVIEFQKKTRDTIHYHALYFNLPYIRGIKTKLENTWGQGFVKVVATKRIKNLTRYMTKYMTKDLNDPRLHGKKSYFVSRGLKKPVLVYYDELIGEFLKYLPKDAIEFETKDFPAGYMETMDFVRYNMNEFPKDLKNAIDFLQSTGYDGPGYSAPQQINITP</sequence>
<organism evidence="2">
    <name type="scientific">uncultured bacterium</name>
    <name type="common">gcode 4</name>
    <dbReference type="NCBI Taxonomy" id="1234023"/>
    <lineage>
        <taxon>Bacteria</taxon>
        <taxon>environmental samples</taxon>
    </lineage>
</organism>
<comment type="caution">
    <text evidence="2">The sequence shown here is derived from an EMBL/GenBank/DDBJ whole genome shotgun (WGS) entry which is preliminary data.</text>
</comment>
<reference evidence="2" key="1">
    <citation type="journal article" date="2012" name="Science">
        <title>Fermentation, hydrogen, and sulfur metabolism in multiple uncultivated bacterial phyla.</title>
        <authorList>
            <person name="Wrighton K.C."/>
            <person name="Thomas B.C."/>
            <person name="Sharon I."/>
            <person name="Miller C.S."/>
            <person name="Castelle C.J."/>
            <person name="VerBerkmoes N.C."/>
            <person name="Wilkins M.J."/>
            <person name="Hettich R.L."/>
            <person name="Lipton M.S."/>
            <person name="Williams K.H."/>
            <person name="Long P.E."/>
            <person name="Banfield J.F."/>
        </authorList>
    </citation>
    <scope>NUCLEOTIDE SEQUENCE [LARGE SCALE GENOMIC DNA]</scope>
</reference>
<dbReference type="Pfam" id="PF23343">
    <property type="entry name" value="REP_ORF2-G2P"/>
    <property type="match status" value="1"/>
</dbReference>
<proteinExistence type="predicted"/>
<evidence type="ECO:0000313" key="2">
    <source>
        <dbReference type="EMBL" id="EKD25197.1"/>
    </source>
</evidence>
<dbReference type="InterPro" id="IPR056906">
    <property type="entry name" value="ORF2/G2P_dom"/>
</dbReference>
<name>K1XJ24_9BACT</name>
<dbReference type="AlphaFoldDB" id="K1XJ24"/>
<gene>
    <name evidence="2" type="ORF">ACD_80C00106G0002</name>
</gene>
<evidence type="ECO:0000259" key="1">
    <source>
        <dbReference type="Pfam" id="PF23343"/>
    </source>
</evidence>